<evidence type="ECO:0000313" key="18">
    <source>
        <dbReference type="Proteomes" id="UP000007110"/>
    </source>
</evidence>
<dbReference type="OrthoDB" id="432970at2759"/>
<dbReference type="PANTHER" id="PTHR13244">
    <property type="entry name" value="ZINC FINGER MYND DOMAIN CONTAINING PROTEIN 10"/>
    <property type="match status" value="1"/>
</dbReference>
<dbReference type="GO" id="GO:0036158">
    <property type="term" value="P:outer dynein arm assembly"/>
    <property type="evidence" value="ECO:0000318"/>
    <property type="project" value="GO_Central"/>
</dbReference>
<keyword evidence="5" id="KW-1003">Cell membrane</keyword>
<evidence type="ECO:0000256" key="12">
    <source>
        <dbReference type="ARBA" id="ARBA00024190"/>
    </source>
</evidence>
<evidence type="ECO:0000256" key="13">
    <source>
        <dbReference type="ARBA" id="ARBA00045527"/>
    </source>
</evidence>
<dbReference type="SUPFAM" id="SSF144232">
    <property type="entry name" value="HIT/MYND zinc finger-like"/>
    <property type="match status" value="1"/>
</dbReference>
<dbReference type="InParanoid" id="A0A7M7R9R2"/>
<evidence type="ECO:0000256" key="10">
    <source>
        <dbReference type="ARBA" id="ARBA00023136"/>
    </source>
</evidence>
<keyword evidence="10" id="KW-0472">Membrane</keyword>
<accession>A0A7M7R9R2</accession>
<feature type="domain" description="MYND-type" evidence="16">
    <location>
        <begin position="426"/>
        <end position="462"/>
    </location>
</feature>
<keyword evidence="7" id="KW-0479">Metal-binding</keyword>
<dbReference type="GO" id="GO:0120293">
    <property type="term" value="C:dynein axonemal particle"/>
    <property type="evidence" value="ECO:0007669"/>
    <property type="project" value="UniProtKB-SubCell"/>
</dbReference>
<evidence type="ECO:0000256" key="9">
    <source>
        <dbReference type="ARBA" id="ARBA00022833"/>
    </source>
</evidence>
<dbReference type="GO" id="GO:0034451">
    <property type="term" value="C:centriolar satellite"/>
    <property type="evidence" value="ECO:0000318"/>
    <property type="project" value="GO_Central"/>
</dbReference>
<comment type="function">
    <text evidence="13">Plays a role in axonemal structure organization and motility. Involved in axonemal pre-assembly of inner and outer dynein arms (IDA and ODA, respectively) for proper axoneme building for cilia motility. May act by indirectly regulating transcription of dynein proteins.</text>
</comment>
<dbReference type="GO" id="GO:0008270">
    <property type="term" value="F:zinc ion binding"/>
    <property type="evidence" value="ECO:0007669"/>
    <property type="project" value="UniProtKB-KW"/>
</dbReference>
<dbReference type="PANTHER" id="PTHR13244:SF7">
    <property type="entry name" value="ZINC FINGER MYND DOMAIN-CONTAINING PROTEIN 10"/>
    <property type="match status" value="1"/>
</dbReference>
<dbReference type="EnsemblMetazoa" id="XM_776799">
    <property type="protein sequence ID" value="XP_781892"/>
    <property type="gene ID" value="LOC576498"/>
</dbReference>
<feature type="compositionally biased region" description="Polar residues" evidence="15">
    <location>
        <begin position="1"/>
        <end position="12"/>
    </location>
</feature>
<feature type="region of interest" description="Disordered" evidence="15">
    <location>
        <begin position="1"/>
        <end position="25"/>
    </location>
</feature>
<keyword evidence="11" id="KW-0206">Cytoskeleton</keyword>
<dbReference type="FunFam" id="6.10.140.2220:FF:000009">
    <property type="entry name" value="Zinc finger MYND domain-containing protein 10"/>
    <property type="match status" value="1"/>
</dbReference>
<keyword evidence="18" id="KW-1185">Reference proteome</keyword>
<dbReference type="OMA" id="LIHEAYC"/>
<evidence type="ECO:0000256" key="11">
    <source>
        <dbReference type="ARBA" id="ARBA00023212"/>
    </source>
</evidence>
<dbReference type="PROSITE" id="PS50865">
    <property type="entry name" value="ZF_MYND_2"/>
    <property type="match status" value="1"/>
</dbReference>
<feature type="region of interest" description="Disordered" evidence="15">
    <location>
        <begin position="177"/>
        <end position="201"/>
    </location>
</feature>
<evidence type="ECO:0000256" key="1">
    <source>
        <dbReference type="ARBA" id="ARBA00004221"/>
    </source>
</evidence>
<evidence type="ECO:0000256" key="15">
    <source>
        <dbReference type="SAM" id="MobiDB-lite"/>
    </source>
</evidence>
<protein>
    <recommendedName>
        <fullName evidence="4">Zinc finger MYND domain-containing protein 10</fullName>
    </recommendedName>
</protein>
<dbReference type="GeneID" id="576498"/>
<reference evidence="18" key="1">
    <citation type="submission" date="2015-02" db="EMBL/GenBank/DDBJ databases">
        <title>Genome sequencing for Strongylocentrotus purpuratus.</title>
        <authorList>
            <person name="Murali S."/>
            <person name="Liu Y."/>
            <person name="Vee V."/>
            <person name="English A."/>
            <person name="Wang M."/>
            <person name="Skinner E."/>
            <person name="Han Y."/>
            <person name="Muzny D.M."/>
            <person name="Worley K.C."/>
            <person name="Gibbs R.A."/>
        </authorList>
    </citation>
    <scope>NUCLEOTIDE SEQUENCE</scope>
</reference>
<dbReference type="Gene3D" id="6.10.140.2220">
    <property type="match status" value="1"/>
</dbReference>
<proteinExistence type="inferred from homology"/>
<keyword evidence="9" id="KW-0862">Zinc</keyword>
<dbReference type="InterPro" id="IPR052298">
    <property type="entry name" value="ZMYND10"/>
</dbReference>
<reference evidence="17" key="2">
    <citation type="submission" date="2021-01" db="UniProtKB">
        <authorList>
            <consortium name="EnsemblMetazoa"/>
        </authorList>
    </citation>
    <scope>IDENTIFICATION</scope>
</reference>
<dbReference type="KEGG" id="spu:576498"/>
<dbReference type="GO" id="GO:0036159">
    <property type="term" value="P:inner dynein arm assembly"/>
    <property type="evidence" value="ECO:0000318"/>
    <property type="project" value="GO_Central"/>
</dbReference>
<organism evidence="17 18">
    <name type="scientific">Strongylocentrotus purpuratus</name>
    <name type="common">Purple sea urchin</name>
    <dbReference type="NCBI Taxonomy" id="7668"/>
    <lineage>
        <taxon>Eukaryota</taxon>
        <taxon>Metazoa</taxon>
        <taxon>Echinodermata</taxon>
        <taxon>Eleutherozoa</taxon>
        <taxon>Echinozoa</taxon>
        <taxon>Echinoidea</taxon>
        <taxon>Euechinoidea</taxon>
        <taxon>Echinacea</taxon>
        <taxon>Camarodonta</taxon>
        <taxon>Echinidea</taxon>
        <taxon>Strongylocentrotidae</taxon>
        <taxon>Strongylocentrotus</taxon>
    </lineage>
</organism>
<name>A0A7M7R9R2_STRPU</name>
<dbReference type="PROSITE" id="PS01360">
    <property type="entry name" value="ZF_MYND_1"/>
    <property type="match status" value="1"/>
</dbReference>
<evidence type="ECO:0000259" key="16">
    <source>
        <dbReference type="PROSITE" id="PS50865"/>
    </source>
</evidence>
<dbReference type="CTD" id="51364"/>
<feature type="compositionally biased region" description="Basic and acidic residues" evidence="15">
    <location>
        <begin position="187"/>
        <end position="201"/>
    </location>
</feature>
<dbReference type="GO" id="GO:0044458">
    <property type="term" value="P:motile cilium assembly"/>
    <property type="evidence" value="ECO:0000318"/>
    <property type="project" value="GO_Central"/>
</dbReference>
<evidence type="ECO:0000256" key="6">
    <source>
        <dbReference type="ARBA" id="ARBA00022490"/>
    </source>
</evidence>
<dbReference type="InterPro" id="IPR002893">
    <property type="entry name" value="Znf_MYND"/>
</dbReference>
<keyword evidence="6" id="KW-0963">Cytoplasm</keyword>
<dbReference type="Pfam" id="PF01753">
    <property type="entry name" value="zf-MYND"/>
    <property type="match status" value="1"/>
</dbReference>
<dbReference type="FunCoup" id="A0A7M7R9R2">
    <property type="interactions" value="167"/>
</dbReference>
<evidence type="ECO:0000256" key="8">
    <source>
        <dbReference type="ARBA" id="ARBA00022771"/>
    </source>
</evidence>
<dbReference type="GO" id="GO:0016324">
    <property type="term" value="C:apical plasma membrane"/>
    <property type="evidence" value="ECO:0007669"/>
    <property type="project" value="UniProtKB-SubCell"/>
</dbReference>
<comment type="similarity">
    <text evidence="3">Belongs to the ZMYND10 family.</text>
</comment>
<evidence type="ECO:0000256" key="3">
    <source>
        <dbReference type="ARBA" id="ARBA00005373"/>
    </source>
</evidence>
<evidence type="ECO:0000256" key="14">
    <source>
        <dbReference type="PROSITE-ProRule" id="PRU00134"/>
    </source>
</evidence>
<evidence type="ECO:0000256" key="2">
    <source>
        <dbReference type="ARBA" id="ARBA00004300"/>
    </source>
</evidence>
<evidence type="ECO:0000256" key="4">
    <source>
        <dbReference type="ARBA" id="ARBA00016317"/>
    </source>
</evidence>
<evidence type="ECO:0000256" key="7">
    <source>
        <dbReference type="ARBA" id="ARBA00022723"/>
    </source>
</evidence>
<keyword evidence="8 14" id="KW-0863">Zinc-finger</keyword>
<dbReference type="RefSeq" id="XP_781892.4">
    <property type="nucleotide sequence ID" value="XM_776799.5"/>
</dbReference>
<evidence type="ECO:0000256" key="5">
    <source>
        <dbReference type="ARBA" id="ARBA00022475"/>
    </source>
</evidence>
<sequence>MRLTSASEVSSDLNHDTGISPKMADDSSNQQVLLSVEAEAYVEAIETFRVQDIGSTKWMKQHEYLEKLNIQAVLHASSNQDEFVKEMLLSHEKIPVVIQELLALEVWKQNVFSIIQRMDFEPKTTFPLYMALYHEATLSNLLETILFHKEPCEAAEDCVLDLVDYCHRKITDLVARQEENQDEEEAELPKDGKSIDESSAMEELKKQQQKIQFDVSIKAISIFRYITDHLSSLSLSVTTRILNTLDIPSLLVQLVDDPPWTKYKDGKLSKYIDNKWQEVAPADRLQLTRLEGQVWIALFNLLMGPDCQQKYAFNPHNKAQILKLRSHLTEVLVDQIPNLCELQRYLSNLSMMDPPAAQTGIVLEQVPEIQERILKENEGKWKAIAKHQVKNFFNSSAESMRDQAKMFADMYNFDVLESLIAEPPKCALCGSPAAKRCSRCQNEWYCRRECQVTHYSKHKIACNLMVEAEQKLKEASLNS</sequence>
<comment type="subcellular location">
    <subcellularLocation>
        <location evidence="1">Apical cell membrane</location>
    </subcellularLocation>
    <subcellularLocation>
        <location evidence="2">Cytoplasm</location>
        <location evidence="2">Cytoskeleton</location>
        <location evidence="2">Microtubule organizing center</location>
        <location evidence="2">Centrosome</location>
    </subcellularLocation>
    <subcellularLocation>
        <location evidence="12">Dynein axonemal particle</location>
    </subcellularLocation>
</comment>
<dbReference type="GO" id="GO:0005737">
    <property type="term" value="C:cytoplasm"/>
    <property type="evidence" value="ECO:0000318"/>
    <property type="project" value="GO_Central"/>
</dbReference>
<dbReference type="Proteomes" id="UP000007110">
    <property type="component" value="Unassembled WGS sequence"/>
</dbReference>
<dbReference type="AlphaFoldDB" id="A0A7M7R9R2"/>
<evidence type="ECO:0000313" key="17">
    <source>
        <dbReference type="EnsemblMetazoa" id="XP_781892"/>
    </source>
</evidence>